<keyword evidence="1" id="KW-1133">Transmembrane helix</keyword>
<evidence type="ECO:0000313" key="3">
    <source>
        <dbReference type="Proteomes" id="UP000003100"/>
    </source>
</evidence>
<feature type="transmembrane region" description="Helical" evidence="1">
    <location>
        <begin position="142"/>
        <end position="161"/>
    </location>
</feature>
<reference evidence="2 3" key="2">
    <citation type="submission" date="2009-02" db="EMBL/GenBank/DDBJ databases">
        <title>Draft genome sequence of Blautia hydrogenotrophica DSM 10507 (Ruminococcus hydrogenotrophicus DSM 10507).</title>
        <authorList>
            <person name="Sudarsanam P."/>
            <person name="Ley R."/>
            <person name="Guruge J."/>
            <person name="Turnbaugh P.J."/>
            <person name="Mahowald M."/>
            <person name="Liep D."/>
            <person name="Gordon J."/>
        </authorList>
    </citation>
    <scope>NUCLEOTIDE SEQUENCE [LARGE SCALE GENOMIC DNA]</scope>
    <source>
        <strain evidence="3">DSM 10507 / JCM 14656 / S5a33</strain>
    </source>
</reference>
<feature type="transmembrane region" description="Helical" evidence="1">
    <location>
        <begin position="173"/>
        <end position="191"/>
    </location>
</feature>
<evidence type="ECO:0008006" key="4">
    <source>
        <dbReference type="Google" id="ProtNLM"/>
    </source>
</evidence>
<evidence type="ECO:0000256" key="1">
    <source>
        <dbReference type="SAM" id="Phobius"/>
    </source>
</evidence>
<name>C0CL90_BLAHS</name>
<gene>
    <name evidence="2" type="ORF">RUMHYD_01611</name>
</gene>
<reference evidence="2 3" key="1">
    <citation type="submission" date="2009-01" db="EMBL/GenBank/DDBJ databases">
        <authorList>
            <person name="Fulton L."/>
            <person name="Clifton S."/>
            <person name="Fulton B."/>
            <person name="Xu J."/>
            <person name="Minx P."/>
            <person name="Pepin K.H."/>
            <person name="Johnson M."/>
            <person name="Bhonagiri V."/>
            <person name="Nash W.E."/>
            <person name="Mardis E.R."/>
            <person name="Wilson R.K."/>
        </authorList>
    </citation>
    <scope>NUCLEOTIDE SEQUENCE [LARGE SCALE GENOMIC DNA]</scope>
    <source>
        <strain evidence="3">DSM 10507 / JCM 14656 / S5a33</strain>
    </source>
</reference>
<dbReference type="HOGENOM" id="CLU_552832_0_0_9"/>
<protein>
    <recommendedName>
        <fullName evidence="4">KWG Leptospira</fullName>
    </recommendedName>
</protein>
<feature type="transmembrane region" description="Helical" evidence="1">
    <location>
        <begin position="52"/>
        <end position="69"/>
    </location>
</feature>
<dbReference type="RefSeq" id="WP_005947898.1">
    <property type="nucleotide sequence ID" value="NZ_CP136423.1"/>
</dbReference>
<keyword evidence="3" id="KW-1185">Reference proteome</keyword>
<feature type="transmembrane region" description="Helical" evidence="1">
    <location>
        <begin position="203"/>
        <end position="223"/>
    </location>
</feature>
<dbReference type="GeneID" id="86820257"/>
<comment type="caution">
    <text evidence="2">The sequence shown here is derived from an EMBL/GenBank/DDBJ whole genome shotgun (WGS) entry which is preliminary data.</text>
</comment>
<proteinExistence type="predicted"/>
<sequence>MDIFKALIFIGLAVFYLRILGNYGRRNLTAVNVILCWIAFRCDSDLNVEVRYSWVLLLLPALSLILGWRRTKGNRVFTVFLLIFYSIVIRWPYIYKELFPCHNMEEDFGWGVYSNENVAGMLLVAGGLTALLWSLNRKLWKLEALQAVNVCIGALCITYGAEFLLEETNLGRVWNAVLFAAAFLVSALISRRSPCAPERRRRGAFAVSVLVLVGIAAGGMALAGELVKPKVHFYDTEPYEYLALVRDKELNNYFINERGEKVLSLGTLSVYQQEAYSDTFLFEAEDATGIYLFNERGECVADSYSSYFFLEREGLILAEDAVSGKFGAVRPDGETAVPSQYESVEELVQEENLRMEEAQASASEDPQGELRLKKGENGVGVEDEEGREIMPAEYVDAGFDEHGYIWVDSGRTFYDSISKDYYGSRGLYDRDGNAVLALKKNRAVWADCDNGWFRVIEGRYGEEDTFFLDENLDLVLDLGRTYQKVEGFQKIRR</sequence>
<dbReference type="EMBL" id="ACBZ01000078">
    <property type="protein sequence ID" value="EEG49475.1"/>
    <property type="molecule type" value="Genomic_DNA"/>
</dbReference>
<organism evidence="2 3">
    <name type="scientific">Blautia hydrogenotrophica (strain DSM 10507 / JCM 14656 / S5a33)</name>
    <name type="common">Ruminococcus hydrogenotrophicus</name>
    <dbReference type="NCBI Taxonomy" id="476272"/>
    <lineage>
        <taxon>Bacteria</taxon>
        <taxon>Bacillati</taxon>
        <taxon>Bacillota</taxon>
        <taxon>Clostridia</taxon>
        <taxon>Lachnospirales</taxon>
        <taxon>Lachnospiraceae</taxon>
        <taxon>Blautia</taxon>
    </lineage>
</organism>
<keyword evidence="1" id="KW-0472">Membrane</keyword>
<keyword evidence="1" id="KW-0812">Transmembrane</keyword>
<feature type="transmembrane region" description="Helical" evidence="1">
    <location>
        <begin position="76"/>
        <end position="94"/>
    </location>
</feature>
<feature type="transmembrane region" description="Helical" evidence="1">
    <location>
        <begin position="118"/>
        <end position="135"/>
    </location>
</feature>
<evidence type="ECO:0000313" key="2">
    <source>
        <dbReference type="EMBL" id="EEG49475.1"/>
    </source>
</evidence>
<accession>C0CL90</accession>
<dbReference type="Proteomes" id="UP000003100">
    <property type="component" value="Unassembled WGS sequence"/>
</dbReference>
<dbReference type="AlphaFoldDB" id="C0CL90"/>
<dbReference type="PATRIC" id="fig|476272.21.peg.2961"/>